<keyword evidence="10" id="KW-0406">Ion transport</keyword>
<dbReference type="GO" id="GO:0055085">
    <property type="term" value="P:transmembrane transport"/>
    <property type="evidence" value="ECO:0007669"/>
    <property type="project" value="InterPro"/>
</dbReference>
<evidence type="ECO:0000313" key="16">
    <source>
        <dbReference type="Proteomes" id="UP000228812"/>
    </source>
</evidence>
<evidence type="ECO:0000256" key="4">
    <source>
        <dbReference type="ARBA" id="ARBA00022448"/>
    </source>
</evidence>
<name>A0A2G9ZBV3_9BACT</name>
<keyword evidence="7" id="KW-0862">Zinc</keyword>
<evidence type="ECO:0000256" key="3">
    <source>
        <dbReference type="ARBA" id="ARBA00008034"/>
    </source>
</evidence>
<dbReference type="Proteomes" id="UP000228812">
    <property type="component" value="Unassembled WGS sequence"/>
</dbReference>
<feature type="transmembrane region" description="Helical" evidence="14">
    <location>
        <begin position="122"/>
        <end position="140"/>
    </location>
</feature>
<evidence type="ECO:0000256" key="13">
    <source>
        <dbReference type="RuleBase" id="RU003943"/>
    </source>
</evidence>
<feature type="transmembrane region" description="Helical" evidence="14">
    <location>
        <begin position="232"/>
        <end position="252"/>
    </location>
</feature>
<dbReference type="PANTHER" id="PTHR30477">
    <property type="entry name" value="ABC-TRANSPORTER METAL-BINDING PROTEIN"/>
    <property type="match status" value="1"/>
</dbReference>
<dbReference type="EMBL" id="PCRZ01000014">
    <property type="protein sequence ID" value="PIP30070.1"/>
    <property type="molecule type" value="Genomic_DNA"/>
</dbReference>
<protein>
    <recommendedName>
        <fullName evidence="12">High-affinity zinc uptake system membrane protein ZnuB</fullName>
    </recommendedName>
</protein>
<dbReference type="Pfam" id="PF00950">
    <property type="entry name" value="ABC-3"/>
    <property type="match status" value="1"/>
</dbReference>
<dbReference type="InterPro" id="IPR037294">
    <property type="entry name" value="ABC_BtuC-like"/>
</dbReference>
<evidence type="ECO:0000256" key="8">
    <source>
        <dbReference type="ARBA" id="ARBA00022906"/>
    </source>
</evidence>
<keyword evidence="5" id="KW-1003">Cell membrane</keyword>
<organism evidence="15 16">
    <name type="scientific">Candidatus Jorgensenbacteria bacterium CG23_combo_of_CG06-09_8_20_14_all_54_14</name>
    <dbReference type="NCBI Taxonomy" id="1974595"/>
    <lineage>
        <taxon>Bacteria</taxon>
        <taxon>Candidatus Joergenseniibacteriota</taxon>
    </lineage>
</organism>
<dbReference type="SUPFAM" id="SSF81345">
    <property type="entry name" value="ABC transporter involved in vitamin B12 uptake, BtuC"/>
    <property type="match status" value="1"/>
</dbReference>
<comment type="function">
    <text evidence="1">Involved in the high-affinity zinc uptake transport system.</text>
</comment>
<dbReference type="GO" id="GO:0043190">
    <property type="term" value="C:ATP-binding cassette (ABC) transporter complex"/>
    <property type="evidence" value="ECO:0007669"/>
    <property type="project" value="InterPro"/>
</dbReference>
<evidence type="ECO:0000256" key="6">
    <source>
        <dbReference type="ARBA" id="ARBA00022692"/>
    </source>
</evidence>
<gene>
    <name evidence="15" type="ORF">COX26_00685</name>
</gene>
<dbReference type="GO" id="GO:0010043">
    <property type="term" value="P:response to zinc ion"/>
    <property type="evidence" value="ECO:0007669"/>
    <property type="project" value="TreeGrafter"/>
</dbReference>
<dbReference type="PANTHER" id="PTHR30477:SF23">
    <property type="entry name" value="HIGH-AFFINITY ZINC UPTAKE SYSTEM MEMBRANE PROTEIN ZNUB"/>
    <property type="match status" value="1"/>
</dbReference>
<feature type="transmembrane region" description="Helical" evidence="14">
    <location>
        <begin position="41"/>
        <end position="74"/>
    </location>
</feature>
<reference evidence="15 16" key="1">
    <citation type="submission" date="2017-09" db="EMBL/GenBank/DDBJ databases">
        <title>Depth-based differentiation of microbial function through sediment-hosted aquifers and enrichment of novel symbionts in the deep terrestrial subsurface.</title>
        <authorList>
            <person name="Probst A.J."/>
            <person name="Ladd B."/>
            <person name="Jarett J.K."/>
            <person name="Geller-Mcgrath D.E."/>
            <person name="Sieber C.M."/>
            <person name="Emerson J.B."/>
            <person name="Anantharaman K."/>
            <person name="Thomas B.C."/>
            <person name="Malmstrom R."/>
            <person name="Stieglmeier M."/>
            <person name="Klingl A."/>
            <person name="Woyke T."/>
            <person name="Ryan C.M."/>
            <person name="Banfield J.F."/>
        </authorList>
    </citation>
    <scope>NUCLEOTIDE SEQUENCE [LARGE SCALE GENOMIC DNA]</scope>
    <source>
        <strain evidence="15">CG23_combo_of_CG06-09_8_20_14_all_54_14</strain>
    </source>
</reference>
<evidence type="ECO:0000256" key="10">
    <source>
        <dbReference type="ARBA" id="ARBA00023065"/>
    </source>
</evidence>
<evidence type="ECO:0000256" key="12">
    <source>
        <dbReference type="ARBA" id="ARBA00040080"/>
    </source>
</evidence>
<feature type="transmembrane region" description="Helical" evidence="14">
    <location>
        <begin position="165"/>
        <end position="196"/>
    </location>
</feature>
<keyword evidence="4 13" id="KW-0813">Transport</keyword>
<keyword evidence="8" id="KW-0864">Zinc transport</keyword>
<feature type="transmembrane region" description="Helical" evidence="14">
    <location>
        <begin position="6"/>
        <end position="29"/>
    </location>
</feature>
<evidence type="ECO:0000256" key="9">
    <source>
        <dbReference type="ARBA" id="ARBA00022989"/>
    </source>
</evidence>
<accession>A0A2G9ZBV3</accession>
<keyword evidence="11 14" id="KW-0472">Membrane</keyword>
<proteinExistence type="inferred from homology"/>
<evidence type="ECO:0000313" key="15">
    <source>
        <dbReference type="EMBL" id="PIP30070.1"/>
    </source>
</evidence>
<evidence type="ECO:0000256" key="14">
    <source>
        <dbReference type="SAM" id="Phobius"/>
    </source>
</evidence>
<comment type="similarity">
    <text evidence="3 13">Belongs to the ABC-3 integral membrane protein family.</text>
</comment>
<keyword evidence="9 14" id="KW-1133">Transmembrane helix</keyword>
<evidence type="ECO:0000256" key="7">
    <source>
        <dbReference type="ARBA" id="ARBA00022833"/>
    </source>
</evidence>
<comment type="caution">
    <text evidence="15">The sequence shown here is derived from an EMBL/GenBank/DDBJ whole genome shotgun (WGS) entry which is preliminary data.</text>
</comment>
<evidence type="ECO:0000256" key="11">
    <source>
        <dbReference type="ARBA" id="ARBA00023136"/>
    </source>
</evidence>
<evidence type="ECO:0000256" key="2">
    <source>
        <dbReference type="ARBA" id="ARBA00004651"/>
    </source>
</evidence>
<sequence length="254" mass="26738">MTEPFLIILGSGMLVAAASGLVGSFLILRRMSLLSDALSHVALPGIALGVVLRFTPLWGGLAALFIGVILIWLIETKTKLATESVTGVLFVTALAAGALLIPEHELLEAFFGSVEKITLQQIAFQTLIAIAIISVALKFLKPLTLFSVAPDLSISVKVSPVKMQLLLLVLIALTISVGISFVGVLLISALSIIPAATARNLAWNYRSFLAFSVALAIVSLAGGLLVAQRYAVTPGIATVLIAASFFAVSLFWKK</sequence>
<feature type="transmembrane region" description="Helical" evidence="14">
    <location>
        <begin position="80"/>
        <end position="101"/>
    </location>
</feature>
<evidence type="ECO:0000256" key="1">
    <source>
        <dbReference type="ARBA" id="ARBA00002313"/>
    </source>
</evidence>
<comment type="subcellular location">
    <subcellularLocation>
        <location evidence="2 13">Cell membrane</location>
        <topology evidence="2 13">Multi-pass membrane protein</topology>
    </subcellularLocation>
</comment>
<dbReference type="AlphaFoldDB" id="A0A2G9ZBV3"/>
<feature type="transmembrane region" description="Helical" evidence="14">
    <location>
        <begin position="208"/>
        <end position="226"/>
    </location>
</feature>
<dbReference type="Gene3D" id="1.10.3470.10">
    <property type="entry name" value="ABC transporter involved in vitamin B12 uptake, BtuC"/>
    <property type="match status" value="1"/>
</dbReference>
<evidence type="ECO:0000256" key="5">
    <source>
        <dbReference type="ARBA" id="ARBA00022475"/>
    </source>
</evidence>
<dbReference type="InterPro" id="IPR001626">
    <property type="entry name" value="ABC_TroCD"/>
</dbReference>
<dbReference type="GO" id="GO:0006829">
    <property type="term" value="P:zinc ion transport"/>
    <property type="evidence" value="ECO:0007669"/>
    <property type="project" value="UniProtKB-KW"/>
</dbReference>
<keyword evidence="6 13" id="KW-0812">Transmembrane</keyword>